<dbReference type="AlphaFoldDB" id="A0A9X2HSC9"/>
<comment type="caution">
    <text evidence="1">The sequence shown here is derived from an EMBL/GenBank/DDBJ whole genome shotgun (WGS) entry which is preliminary data.</text>
</comment>
<protein>
    <submittedName>
        <fullName evidence="1">Uncharacterized protein</fullName>
    </submittedName>
</protein>
<dbReference type="Proteomes" id="UP001139486">
    <property type="component" value="Unassembled WGS sequence"/>
</dbReference>
<evidence type="ECO:0000313" key="2">
    <source>
        <dbReference type="Proteomes" id="UP001139486"/>
    </source>
</evidence>
<accession>A0A9X2HSC9</accession>
<dbReference type="RefSeq" id="WP_254287554.1">
    <property type="nucleotide sequence ID" value="NZ_JAMLDY010000001.1"/>
</dbReference>
<sequence>MADELNVPSEGRSMAAQSDPGVVSIADGHVMLDGPDGVAVTMTPYAAAETGRRLIAGAERALAQT</sequence>
<dbReference type="EMBL" id="JAMLDY010000001">
    <property type="protein sequence ID" value="MCP3733416.1"/>
    <property type="molecule type" value="Genomic_DNA"/>
</dbReference>
<proteinExistence type="predicted"/>
<keyword evidence="2" id="KW-1185">Reference proteome</keyword>
<reference evidence="1" key="1">
    <citation type="submission" date="2022-05" db="EMBL/GenBank/DDBJ databases">
        <title>Sphingomonas sp. strain RP10 Genome sequencing and assembly.</title>
        <authorList>
            <person name="Kim I."/>
        </authorList>
    </citation>
    <scope>NUCLEOTIDE SEQUENCE</scope>
    <source>
        <strain evidence="1">RP10</strain>
    </source>
</reference>
<name>A0A9X2HSC9_9SPHN</name>
<evidence type="ECO:0000313" key="1">
    <source>
        <dbReference type="EMBL" id="MCP3733416.1"/>
    </source>
</evidence>
<gene>
    <name evidence="1" type="ORF">M9979_00765</name>
</gene>
<organism evidence="1 2">
    <name type="scientific">Sphingomonas liriopis</name>
    <dbReference type="NCBI Taxonomy" id="2949094"/>
    <lineage>
        <taxon>Bacteria</taxon>
        <taxon>Pseudomonadati</taxon>
        <taxon>Pseudomonadota</taxon>
        <taxon>Alphaproteobacteria</taxon>
        <taxon>Sphingomonadales</taxon>
        <taxon>Sphingomonadaceae</taxon>
        <taxon>Sphingomonas</taxon>
    </lineage>
</organism>